<feature type="compositionally biased region" description="Polar residues" evidence="1">
    <location>
        <begin position="158"/>
        <end position="176"/>
    </location>
</feature>
<sequence>MDESPIRIKHPRITKHQRWSDWIHQYTPQTYQLILEVVIDLIVFTAEQIIQSITESNDQEQLTNELERIVADGSDDNADEDQSENAIEPKHFINENNGLGRNDSGTQLLASVIGEVNLDIYVIKISVNTPLHNVNRTDEIGGNGCGTQQKAESNENGLINHQPIDNTGNENNSQQANDKRIGRQQQNNESQHEHKSKLQDNGNTKLKGIGSLHITRPQQELRNPNISQSQCQPSLIITLPELIYVKRKFLVPKQMIQPTNCHDSRDKTDQPKSILNKSLRSPEARANSDTINHFTPRQEQRKKVCVAPVTKDKSAKHSKGNMTSAGSKKYKQGSNSENQIVMVPDSEIDQPEQLY</sequence>
<dbReference type="EMBL" id="SNRW01000953">
    <property type="protein sequence ID" value="KAA6398451.1"/>
    <property type="molecule type" value="Genomic_DNA"/>
</dbReference>
<dbReference type="AlphaFoldDB" id="A0A5J4WU75"/>
<feature type="region of interest" description="Disordered" evidence="1">
    <location>
        <begin position="258"/>
        <end position="355"/>
    </location>
</feature>
<evidence type="ECO:0000313" key="3">
    <source>
        <dbReference type="Proteomes" id="UP000324800"/>
    </source>
</evidence>
<feature type="region of interest" description="Disordered" evidence="1">
    <location>
        <begin position="133"/>
        <end position="152"/>
    </location>
</feature>
<gene>
    <name evidence="2" type="ORF">EZS28_006024</name>
</gene>
<feature type="compositionally biased region" description="Polar residues" evidence="1">
    <location>
        <begin position="320"/>
        <end position="339"/>
    </location>
</feature>
<feature type="region of interest" description="Disordered" evidence="1">
    <location>
        <begin position="73"/>
        <end position="101"/>
    </location>
</feature>
<evidence type="ECO:0000313" key="2">
    <source>
        <dbReference type="EMBL" id="KAA6398451.1"/>
    </source>
</evidence>
<comment type="caution">
    <text evidence="2">The sequence shown here is derived from an EMBL/GenBank/DDBJ whole genome shotgun (WGS) entry which is preliminary data.</text>
</comment>
<proteinExistence type="predicted"/>
<organism evidence="2 3">
    <name type="scientific">Streblomastix strix</name>
    <dbReference type="NCBI Taxonomy" id="222440"/>
    <lineage>
        <taxon>Eukaryota</taxon>
        <taxon>Metamonada</taxon>
        <taxon>Preaxostyla</taxon>
        <taxon>Oxymonadida</taxon>
        <taxon>Streblomastigidae</taxon>
        <taxon>Streblomastix</taxon>
    </lineage>
</organism>
<dbReference type="Proteomes" id="UP000324800">
    <property type="component" value="Unassembled WGS sequence"/>
</dbReference>
<accession>A0A5J4WU75</accession>
<reference evidence="2 3" key="1">
    <citation type="submission" date="2019-03" db="EMBL/GenBank/DDBJ databases">
        <title>Single cell metagenomics reveals metabolic interactions within the superorganism composed of flagellate Streblomastix strix and complex community of Bacteroidetes bacteria on its surface.</title>
        <authorList>
            <person name="Treitli S.C."/>
            <person name="Kolisko M."/>
            <person name="Husnik F."/>
            <person name="Keeling P."/>
            <person name="Hampl V."/>
        </authorList>
    </citation>
    <scope>NUCLEOTIDE SEQUENCE [LARGE SCALE GENOMIC DNA]</scope>
    <source>
        <strain evidence="2">ST1C</strain>
    </source>
</reference>
<feature type="region of interest" description="Disordered" evidence="1">
    <location>
        <begin position="158"/>
        <end position="208"/>
    </location>
</feature>
<protein>
    <submittedName>
        <fullName evidence="2">Uncharacterized protein</fullName>
    </submittedName>
</protein>
<feature type="compositionally biased region" description="Acidic residues" evidence="1">
    <location>
        <begin position="73"/>
        <end position="83"/>
    </location>
</feature>
<evidence type="ECO:0000256" key="1">
    <source>
        <dbReference type="SAM" id="MobiDB-lite"/>
    </source>
</evidence>
<name>A0A5J4WU75_9EUKA</name>
<feature type="compositionally biased region" description="Acidic residues" evidence="1">
    <location>
        <begin position="346"/>
        <end position="355"/>
    </location>
</feature>